<evidence type="ECO:0000313" key="2">
    <source>
        <dbReference type="Proteomes" id="UP000315017"/>
    </source>
</evidence>
<gene>
    <name evidence="1" type="ORF">ETAA8_48490</name>
</gene>
<dbReference type="OrthoDB" id="289791at2"/>
<evidence type="ECO:0000313" key="1">
    <source>
        <dbReference type="EMBL" id="QDU29734.1"/>
    </source>
</evidence>
<dbReference type="RefSeq" id="WP_145094012.1">
    <property type="nucleotide sequence ID" value="NZ_CP036274.1"/>
</dbReference>
<protein>
    <submittedName>
        <fullName evidence="1">Uncharacterized protein</fullName>
    </submittedName>
</protein>
<keyword evidence="2" id="KW-1185">Reference proteome</keyword>
<organism evidence="1 2">
    <name type="scientific">Anatilimnocola aggregata</name>
    <dbReference type="NCBI Taxonomy" id="2528021"/>
    <lineage>
        <taxon>Bacteria</taxon>
        <taxon>Pseudomonadati</taxon>
        <taxon>Planctomycetota</taxon>
        <taxon>Planctomycetia</taxon>
        <taxon>Pirellulales</taxon>
        <taxon>Pirellulaceae</taxon>
        <taxon>Anatilimnocola</taxon>
    </lineage>
</organism>
<sequence length="251" mass="27836">METPEFLCWAIEQQCSLRELLPENQPDKVERHLRAARYAAEARAQNRVQSDLARSADGLLGFSIRDALAMYGGEEAVRETCGPCPANALARLRQPSYAGCFGLLPVPTASQSFYQQFNDLPADLFPRTTIAWYGLWMPSPLTLAQVECLVARFASVTASPEWSDDLSLREFAAALQTCADNQLPLSVQLYPAGQIDGPWWNLVAHCDKCRAPWQSIAGKCGMCGLARCPADGKKRRVRGTRPYRPIEQLTT</sequence>
<dbReference type="KEGG" id="aagg:ETAA8_48490"/>
<dbReference type="Proteomes" id="UP000315017">
    <property type="component" value="Chromosome"/>
</dbReference>
<dbReference type="EMBL" id="CP036274">
    <property type="protein sequence ID" value="QDU29734.1"/>
    <property type="molecule type" value="Genomic_DNA"/>
</dbReference>
<accession>A0A517YHP9</accession>
<dbReference type="AlphaFoldDB" id="A0A517YHP9"/>
<name>A0A517YHP9_9BACT</name>
<reference evidence="1 2" key="1">
    <citation type="submission" date="2019-02" db="EMBL/GenBank/DDBJ databases">
        <title>Deep-cultivation of Planctomycetes and their phenomic and genomic characterization uncovers novel biology.</title>
        <authorList>
            <person name="Wiegand S."/>
            <person name="Jogler M."/>
            <person name="Boedeker C."/>
            <person name="Pinto D."/>
            <person name="Vollmers J."/>
            <person name="Rivas-Marin E."/>
            <person name="Kohn T."/>
            <person name="Peeters S.H."/>
            <person name="Heuer A."/>
            <person name="Rast P."/>
            <person name="Oberbeckmann S."/>
            <person name="Bunk B."/>
            <person name="Jeske O."/>
            <person name="Meyerdierks A."/>
            <person name="Storesund J.E."/>
            <person name="Kallscheuer N."/>
            <person name="Luecker S."/>
            <person name="Lage O.M."/>
            <person name="Pohl T."/>
            <person name="Merkel B.J."/>
            <person name="Hornburger P."/>
            <person name="Mueller R.-W."/>
            <person name="Bruemmer F."/>
            <person name="Labrenz M."/>
            <person name="Spormann A.M."/>
            <person name="Op den Camp H."/>
            <person name="Overmann J."/>
            <person name="Amann R."/>
            <person name="Jetten M.S.M."/>
            <person name="Mascher T."/>
            <person name="Medema M.H."/>
            <person name="Devos D.P."/>
            <person name="Kaster A.-K."/>
            <person name="Ovreas L."/>
            <person name="Rohde M."/>
            <person name="Galperin M.Y."/>
            <person name="Jogler C."/>
        </authorList>
    </citation>
    <scope>NUCLEOTIDE SEQUENCE [LARGE SCALE GENOMIC DNA]</scope>
    <source>
        <strain evidence="1 2">ETA_A8</strain>
    </source>
</reference>
<proteinExistence type="predicted"/>